<dbReference type="GO" id="GO:0008081">
    <property type="term" value="F:phosphoric diester hydrolase activity"/>
    <property type="evidence" value="ECO:0007669"/>
    <property type="project" value="InterPro"/>
</dbReference>
<organism evidence="1 2">
    <name type="scientific">Astyanax mexicanus</name>
    <name type="common">Blind cave fish</name>
    <name type="synonym">Astyanax fasciatus mexicanus</name>
    <dbReference type="NCBI Taxonomy" id="7994"/>
    <lineage>
        <taxon>Eukaryota</taxon>
        <taxon>Metazoa</taxon>
        <taxon>Chordata</taxon>
        <taxon>Craniata</taxon>
        <taxon>Vertebrata</taxon>
        <taxon>Euteleostomi</taxon>
        <taxon>Actinopterygii</taxon>
        <taxon>Neopterygii</taxon>
        <taxon>Teleostei</taxon>
        <taxon>Ostariophysi</taxon>
        <taxon>Characiformes</taxon>
        <taxon>Characoidei</taxon>
        <taxon>Acestrorhamphidae</taxon>
        <taxon>Acestrorhamphinae</taxon>
        <taxon>Astyanax</taxon>
    </lineage>
</organism>
<proteinExistence type="predicted"/>
<dbReference type="AlphaFoldDB" id="A0A3B1IKX9"/>
<dbReference type="Ensembl" id="ENSAMXT00000036891.1">
    <property type="protein sequence ID" value="ENSAMXP00000030547.1"/>
    <property type="gene ID" value="ENSAMXG00000040186.1"/>
</dbReference>
<dbReference type="GeneTree" id="ENSGT00940000178870"/>
<reference evidence="2" key="2">
    <citation type="journal article" date="2014" name="Nat. Commun.">
        <title>The cavefish genome reveals candidate genes for eye loss.</title>
        <authorList>
            <person name="McGaugh S.E."/>
            <person name="Gross J.B."/>
            <person name="Aken B."/>
            <person name="Blin M."/>
            <person name="Borowsky R."/>
            <person name="Chalopin D."/>
            <person name="Hinaux H."/>
            <person name="Jeffery W.R."/>
            <person name="Keene A."/>
            <person name="Ma L."/>
            <person name="Minx P."/>
            <person name="Murphy D."/>
            <person name="O'Quin K.E."/>
            <person name="Retaux S."/>
            <person name="Rohner N."/>
            <person name="Searle S.M."/>
            <person name="Stahl B.A."/>
            <person name="Tabin C."/>
            <person name="Volff J.N."/>
            <person name="Yoshizawa M."/>
            <person name="Warren W.C."/>
        </authorList>
    </citation>
    <scope>NUCLEOTIDE SEQUENCE [LARGE SCALE GENOMIC DNA]</scope>
    <source>
        <strain evidence="2">female</strain>
    </source>
</reference>
<reference evidence="2" key="1">
    <citation type="submission" date="2013-03" db="EMBL/GenBank/DDBJ databases">
        <authorList>
            <person name="Jeffery W."/>
            <person name="Warren W."/>
            <person name="Wilson R.K."/>
        </authorList>
    </citation>
    <scope>NUCLEOTIDE SEQUENCE</scope>
    <source>
        <strain evidence="2">female</strain>
    </source>
</reference>
<dbReference type="GO" id="GO:0006629">
    <property type="term" value="P:lipid metabolic process"/>
    <property type="evidence" value="ECO:0007669"/>
    <property type="project" value="InterPro"/>
</dbReference>
<reference evidence="1" key="3">
    <citation type="submission" date="2025-08" db="UniProtKB">
        <authorList>
            <consortium name="Ensembl"/>
        </authorList>
    </citation>
    <scope>IDENTIFICATION</scope>
</reference>
<evidence type="ECO:0000313" key="2">
    <source>
        <dbReference type="Proteomes" id="UP000018467"/>
    </source>
</evidence>
<evidence type="ECO:0000313" key="1">
    <source>
        <dbReference type="Ensembl" id="ENSAMXP00000030547.1"/>
    </source>
</evidence>
<dbReference type="SUPFAM" id="SSF51695">
    <property type="entry name" value="PLC-like phosphodiesterases"/>
    <property type="match status" value="1"/>
</dbReference>
<evidence type="ECO:0008006" key="3">
    <source>
        <dbReference type="Google" id="ProtNLM"/>
    </source>
</evidence>
<dbReference type="Proteomes" id="UP000018467">
    <property type="component" value="Unassembled WGS sequence"/>
</dbReference>
<dbReference type="Bgee" id="ENSAMXG00000040186">
    <property type="expression patterns" value="Expressed in zone of skin and 12 other cell types or tissues"/>
</dbReference>
<name>A0A3B1IKX9_ASTMX</name>
<keyword evidence="2" id="KW-1185">Reference proteome</keyword>
<dbReference type="Gene3D" id="3.20.20.190">
    <property type="entry name" value="Phosphatidylinositol (PI) phosphodiesterase"/>
    <property type="match status" value="1"/>
</dbReference>
<sequence length="81" mass="8972">MDDTTNEDWMSTLPEELWDLPLTSLAIPGSHDAMSYCLDITSPLVRSESSTLKMLDRLGVRGLTSCQKKYINPLTAVITAL</sequence>
<accession>A0A3B1IKX9</accession>
<dbReference type="InParanoid" id="A0A3B1IKX9"/>
<dbReference type="InterPro" id="IPR017946">
    <property type="entry name" value="PLC-like_Pdiesterase_TIM-brl"/>
</dbReference>
<protein>
    <recommendedName>
        <fullName evidence="3">Phosphatidylinositol-specific phospholipase C X domain-containing protein</fullName>
    </recommendedName>
</protein>
<reference evidence="1" key="4">
    <citation type="submission" date="2025-09" db="UniProtKB">
        <authorList>
            <consortium name="Ensembl"/>
        </authorList>
    </citation>
    <scope>IDENTIFICATION</scope>
</reference>